<proteinExistence type="inferred from homology"/>
<reference evidence="4" key="1">
    <citation type="submission" date="2019-06" db="EMBL/GenBank/DDBJ databases">
        <authorList>
            <person name="Le Quere A."/>
            <person name="Colella S."/>
        </authorList>
    </citation>
    <scope>NUCLEOTIDE SEQUENCE</scope>
    <source>
        <strain evidence="4">EmedicaeMD41</strain>
    </source>
</reference>
<name>A0A508WQ61_9HYPH</name>
<dbReference type="PRINTS" id="PR00080">
    <property type="entry name" value="SDRFAMILY"/>
</dbReference>
<dbReference type="Pfam" id="PF00106">
    <property type="entry name" value="adh_short"/>
    <property type="match status" value="1"/>
</dbReference>
<dbReference type="Proteomes" id="UP000507954">
    <property type="component" value="Unassembled WGS sequence"/>
</dbReference>
<dbReference type="InterPro" id="IPR036291">
    <property type="entry name" value="NAD(P)-bd_dom_sf"/>
</dbReference>
<evidence type="ECO:0000256" key="3">
    <source>
        <dbReference type="RuleBase" id="RU000363"/>
    </source>
</evidence>
<evidence type="ECO:0000313" key="4">
    <source>
        <dbReference type="EMBL" id="VTZ59383.1"/>
    </source>
</evidence>
<evidence type="ECO:0000256" key="1">
    <source>
        <dbReference type="ARBA" id="ARBA00006484"/>
    </source>
</evidence>
<dbReference type="AlphaFoldDB" id="A0A508WQ61"/>
<dbReference type="EC" id="1.-.-.-" evidence="4"/>
<dbReference type="RefSeq" id="WP_180161347.1">
    <property type="nucleotide sequence ID" value="NZ_CABFNB010000010.1"/>
</dbReference>
<dbReference type="PRINTS" id="PR00081">
    <property type="entry name" value="GDHRDH"/>
</dbReference>
<dbReference type="EMBL" id="CABFNB010000010">
    <property type="protein sequence ID" value="VTZ59383.1"/>
    <property type="molecule type" value="Genomic_DNA"/>
</dbReference>
<evidence type="ECO:0000256" key="2">
    <source>
        <dbReference type="ARBA" id="ARBA00023002"/>
    </source>
</evidence>
<dbReference type="PROSITE" id="PS00061">
    <property type="entry name" value="ADH_SHORT"/>
    <property type="match status" value="1"/>
</dbReference>
<dbReference type="FunFam" id="3.40.50.720:FF:000047">
    <property type="entry name" value="NADP-dependent L-serine/L-allo-threonine dehydrogenase"/>
    <property type="match status" value="1"/>
</dbReference>
<dbReference type="Gene3D" id="3.40.50.720">
    <property type="entry name" value="NAD(P)-binding Rossmann-like Domain"/>
    <property type="match status" value="1"/>
</dbReference>
<gene>
    <name evidence="4" type="ORF">EMEDMD4_1070001</name>
</gene>
<dbReference type="InterPro" id="IPR020904">
    <property type="entry name" value="Sc_DH/Rdtase_CS"/>
</dbReference>
<dbReference type="PANTHER" id="PTHR43115">
    <property type="entry name" value="DEHYDROGENASE/REDUCTASE SDR FAMILY MEMBER 11"/>
    <property type="match status" value="1"/>
</dbReference>
<organism evidence="4">
    <name type="scientific">Sinorhizobium medicae</name>
    <dbReference type="NCBI Taxonomy" id="110321"/>
    <lineage>
        <taxon>Bacteria</taxon>
        <taxon>Pseudomonadati</taxon>
        <taxon>Pseudomonadota</taxon>
        <taxon>Alphaproteobacteria</taxon>
        <taxon>Hyphomicrobiales</taxon>
        <taxon>Rhizobiaceae</taxon>
        <taxon>Sinorhizobium/Ensifer group</taxon>
        <taxon>Sinorhizobium</taxon>
    </lineage>
</organism>
<keyword evidence="2 4" id="KW-0560">Oxidoreductase</keyword>
<protein>
    <submittedName>
        <fullName evidence="4">Putative enzyme</fullName>
        <ecNumber evidence="4">1.-.-.-</ecNumber>
    </submittedName>
</protein>
<dbReference type="InterPro" id="IPR002347">
    <property type="entry name" value="SDR_fam"/>
</dbReference>
<dbReference type="SUPFAM" id="SSF51735">
    <property type="entry name" value="NAD(P)-binding Rossmann-fold domains"/>
    <property type="match status" value="1"/>
</dbReference>
<dbReference type="PANTHER" id="PTHR43115:SF4">
    <property type="entry name" value="DEHYDROGENASE_REDUCTASE SDR FAMILY MEMBER 11"/>
    <property type="match status" value="1"/>
</dbReference>
<sequence length="248" mass="26294">MAIKGSVALVTGASSGIGEGIARALAAEGVKVGLAARRVEKLQSIVTDIRNAGGEATALELDVTNPEQNAAAVDQLVSQFGRLDIAVLNAGLMPLSDIESLKTDEWHRMVDVNVKGVLNTTAAVLPTLTKQKSGHIFVMSSIAGRKVFKGLSVYCATKHAVAAFADGLRMEVGPTYNIRVTCIQPGAVATELYDHITDQGYRKQMDELAASMVFLQPKDIAETVVFAAKAPPHVDVAELFVLPTPQGW</sequence>
<accession>A0A508WQ61</accession>
<comment type="similarity">
    <text evidence="1 3">Belongs to the short-chain dehydrogenases/reductases (SDR) family.</text>
</comment>
<dbReference type="GO" id="GO:0016616">
    <property type="term" value="F:oxidoreductase activity, acting on the CH-OH group of donors, NAD or NADP as acceptor"/>
    <property type="evidence" value="ECO:0007669"/>
    <property type="project" value="UniProtKB-ARBA"/>
</dbReference>